<dbReference type="Proteomes" id="UP000007177">
    <property type="component" value="Chromosome"/>
</dbReference>
<dbReference type="GO" id="GO:0005525">
    <property type="term" value="F:GTP binding"/>
    <property type="evidence" value="ECO:0007669"/>
    <property type="project" value="InterPro"/>
</dbReference>
<evidence type="ECO:0000256" key="1">
    <source>
        <dbReference type="ARBA" id="ARBA00004141"/>
    </source>
</evidence>
<dbReference type="eggNOG" id="COG5019">
    <property type="taxonomic scope" value="Bacteria"/>
</dbReference>
<dbReference type="Pfam" id="PF05128">
    <property type="entry name" value="DUF697"/>
    <property type="match status" value="1"/>
</dbReference>
<dbReference type="CDD" id="cd00882">
    <property type="entry name" value="Ras_like_GTPase"/>
    <property type="match status" value="1"/>
</dbReference>
<feature type="domain" description="G" evidence="5">
    <location>
        <begin position="46"/>
        <end position="171"/>
    </location>
</feature>
<dbReference type="STRING" id="931626.Awo_c17990"/>
<evidence type="ECO:0000259" key="5">
    <source>
        <dbReference type="Pfam" id="PF01926"/>
    </source>
</evidence>
<evidence type="ECO:0000256" key="3">
    <source>
        <dbReference type="ARBA" id="ARBA00022989"/>
    </source>
</evidence>
<organism evidence="6 7">
    <name type="scientific">Acetobacterium woodii (strain ATCC 29683 / DSM 1030 / JCM 2381 / KCTC 1655 / WB1)</name>
    <dbReference type="NCBI Taxonomy" id="931626"/>
    <lineage>
        <taxon>Bacteria</taxon>
        <taxon>Bacillati</taxon>
        <taxon>Bacillota</taxon>
        <taxon>Clostridia</taxon>
        <taxon>Eubacteriales</taxon>
        <taxon>Eubacteriaceae</taxon>
        <taxon>Acetobacterium</taxon>
    </lineage>
</organism>
<name>H6LIK5_ACEWD</name>
<comment type="subcellular location">
    <subcellularLocation>
        <location evidence="1">Membrane</location>
        <topology evidence="1">Multi-pass membrane protein</topology>
    </subcellularLocation>
</comment>
<dbReference type="InterPro" id="IPR021147">
    <property type="entry name" value="DUF697"/>
</dbReference>
<dbReference type="KEGG" id="awo:Awo_c17990"/>
<dbReference type="RefSeq" id="WP_014356179.1">
    <property type="nucleotide sequence ID" value="NC_016894.1"/>
</dbReference>
<accession>H6LIK5</accession>
<keyword evidence="7" id="KW-1185">Reference proteome</keyword>
<keyword evidence="2" id="KW-0812">Transmembrane</keyword>
<reference evidence="7" key="1">
    <citation type="submission" date="2011-07" db="EMBL/GenBank/DDBJ databases">
        <title>Complete genome sequence of Acetobacterium woodii.</title>
        <authorList>
            <person name="Poehlein A."/>
            <person name="Schmidt S."/>
            <person name="Kaster A.-K."/>
            <person name="Goenrich M."/>
            <person name="Vollmers J."/>
            <person name="Thuermer A."/>
            <person name="Gottschalk G."/>
            <person name="Thauer R.K."/>
            <person name="Daniel R."/>
            <person name="Mueller V."/>
        </authorList>
    </citation>
    <scope>NUCLEOTIDE SEQUENCE [LARGE SCALE GENOMIC DNA]</scope>
    <source>
        <strain evidence="7">ATCC 29683 / DSM 1030 / JCM 2381 / KCTC 1655 / WB1</strain>
    </source>
</reference>
<dbReference type="HOGENOM" id="CLU_713060_0_0_9"/>
<dbReference type="Pfam" id="PF01926">
    <property type="entry name" value="MMR_HSR1"/>
    <property type="match status" value="1"/>
</dbReference>
<dbReference type="GO" id="GO:0016020">
    <property type="term" value="C:membrane"/>
    <property type="evidence" value="ECO:0007669"/>
    <property type="project" value="UniProtKB-SubCell"/>
</dbReference>
<dbReference type="InterPro" id="IPR027417">
    <property type="entry name" value="P-loop_NTPase"/>
</dbReference>
<dbReference type="eggNOG" id="COG3597">
    <property type="taxonomic scope" value="Bacteria"/>
</dbReference>
<reference evidence="6 7" key="2">
    <citation type="journal article" date="2012" name="PLoS ONE">
        <title>An ancient pathway combining carbon dioxide fixation with the generation and utilization of a sodium ion gradient for ATP synthesis.</title>
        <authorList>
            <person name="Poehlein A."/>
            <person name="Schmidt S."/>
            <person name="Kaster A.K."/>
            <person name="Goenrich M."/>
            <person name="Vollmers J."/>
            <person name="Thurmer A."/>
            <person name="Bertsch J."/>
            <person name="Schuchmann K."/>
            <person name="Voigt B."/>
            <person name="Hecker M."/>
            <person name="Daniel R."/>
            <person name="Thauer R.K."/>
            <person name="Gottschalk G."/>
            <person name="Muller V."/>
        </authorList>
    </citation>
    <scope>NUCLEOTIDE SEQUENCE [LARGE SCALE GENOMIC DNA]</scope>
    <source>
        <strain evidence="7">ATCC 29683 / DSM 1030 / JCM 2381 / KCTC 1655 / WB1</strain>
    </source>
</reference>
<sequence length="434" mass="47308">MSFRLIREILNEPMQGVRDEHKTPGEYRTSQIGKVIKMENVERGNVLVIGNSGVGKSTLINAVLGKEKAKTGWGTKGTTTELEIHESEMLPFRIIDTVGFEPSFFKEHQAINAVKKWSKDITKENHVDNKINVIWFCVEGTTSKLFSKTIKDLSRATSLWKTVPIIVVITKSYSVPERAQNIKMVNDAFAKEKRYSKNLRKVIPVVASAYILNDTAFAAPEGIAELIDSTNQLMPEGIKAGEKDVFTFILNRKRALAHSIVGISTAAAVTVGAVPIPFADAFILTPIEIGEINALAQLYGISKGENSKQFLNSIVEVGTVGIAAKTAISALKAIPGINLAASVINAIIAGSIVAAIGEGSIYAFEKVYLGEKSVADIDWIKKVMESKLSSQFIEKVTLMVEKIAKMDNPKDIGKLIPDLLATVFSTTDNKKTAK</sequence>
<evidence type="ECO:0000256" key="4">
    <source>
        <dbReference type="ARBA" id="ARBA00023136"/>
    </source>
</evidence>
<keyword evidence="4" id="KW-0472">Membrane</keyword>
<protein>
    <recommendedName>
        <fullName evidence="5">G domain-containing protein</fullName>
    </recommendedName>
</protein>
<keyword evidence="3" id="KW-1133">Transmembrane helix</keyword>
<dbReference type="SUPFAM" id="SSF52540">
    <property type="entry name" value="P-loop containing nucleoside triphosphate hydrolases"/>
    <property type="match status" value="1"/>
</dbReference>
<dbReference type="AlphaFoldDB" id="H6LIK5"/>
<proteinExistence type="predicted"/>
<dbReference type="EMBL" id="CP002987">
    <property type="protein sequence ID" value="AFA48579.1"/>
    <property type="molecule type" value="Genomic_DNA"/>
</dbReference>
<dbReference type="Gene3D" id="3.40.50.300">
    <property type="entry name" value="P-loop containing nucleotide triphosphate hydrolases"/>
    <property type="match status" value="1"/>
</dbReference>
<gene>
    <name evidence="6" type="ordered locus">Awo_c17990</name>
</gene>
<evidence type="ECO:0000313" key="7">
    <source>
        <dbReference type="Proteomes" id="UP000007177"/>
    </source>
</evidence>
<evidence type="ECO:0000313" key="6">
    <source>
        <dbReference type="EMBL" id="AFA48579.1"/>
    </source>
</evidence>
<evidence type="ECO:0000256" key="2">
    <source>
        <dbReference type="ARBA" id="ARBA00022692"/>
    </source>
</evidence>
<dbReference type="InterPro" id="IPR006073">
    <property type="entry name" value="GTP-bd"/>
</dbReference>